<feature type="compositionally biased region" description="Acidic residues" evidence="1">
    <location>
        <begin position="328"/>
        <end position="339"/>
    </location>
</feature>
<protein>
    <submittedName>
        <fullName evidence="2">Uncharacterized protein</fullName>
    </submittedName>
</protein>
<sequence length="356" mass="39893">MAQDLGTLEWERSKISGQDVNLMKKFGLTKKKDSLLPQQGELPVASYGISVQPNWALWKRIFYLRRNGSHNIAYNIGGVVICVRPDVEYFDVKFPDSVQGWRKRWLYVREECPDSLEYNILPFDGSEKILRRRSWDAEATEEEKTATEALMTRIHELQNTRGKELSGIQITAYFLRIRVQPLQARKNPLWMYAGDKDVDRISTDLSVKDLEKLVRKISSLSKKDAVPTTCRVVPYSGTNALPGILPLSGGEVEERTVVTDDAQVPSRPESEVAVSRKSAASSEREVESEASESTHSIPSAVSPRNKRKRGDAEGSGTSKLSSSPVEETAPEETAPEEEEHLNAYDAALVHYISIIA</sequence>
<dbReference type="PANTHER" id="PTHR33026:SF7">
    <property type="entry name" value="OS03G0100275 PROTEIN"/>
    <property type="match status" value="1"/>
</dbReference>
<evidence type="ECO:0000256" key="1">
    <source>
        <dbReference type="SAM" id="MobiDB-lite"/>
    </source>
</evidence>
<comment type="caution">
    <text evidence="2">The sequence shown here is derived from an EMBL/GenBank/DDBJ whole genome shotgun (WGS) entry which is preliminary data.</text>
</comment>
<dbReference type="PANTHER" id="PTHR33026">
    <property type="entry name" value="OS06G0360600 PROTEIN"/>
    <property type="match status" value="1"/>
</dbReference>
<feature type="compositionally biased region" description="Polar residues" evidence="1">
    <location>
        <begin position="315"/>
        <end position="325"/>
    </location>
</feature>
<proteinExistence type="predicted"/>
<evidence type="ECO:0000313" key="2">
    <source>
        <dbReference type="EMBL" id="KAK1609536.1"/>
    </source>
</evidence>
<reference evidence="2" key="1">
    <citation type="submission" date="2023-07" db="EMBL/GenBank/DDBJ databases">
        <title>A chromosome-level genome assembly of Lolium multiflorum.</title>
        <authorList>
            <person name="Chen Y."/>
            <person name="Copetti D."/>
            <person name="Kolliker R."/>
            <person name="Studer B."/>
        </authorList>
    </citation>
    <scope>NUCLEOTIDE SEQUENCE</scope>
    <source>
        <strain evidence="2">02402/16</strain>
        <tissue evidence="2">Leaf</tissue>
    </source>
</reference>
<name>A0AAD8QWM9_LOLMU</name>
<gene>
    <name evidence="2" type="ORF">QYE76_033209</name>
</gene>
<organism evidence="2 3">
    <name type="scientific">Lolium multiflorum</name>
    <name type="common">Italian ryegrass</name>
    <name type="synonym">Lolium perenne subsp. multiflorum</name>
    <dbReference type="NCBI Taxonomy" id="4521"/>
    <lineage>
        <taxon>Eukaryota</taxon>
        <taxon>Viridiplantae</taxon>
        <taxon>Streptophyta</taxon>
        <taxon>Embryophyta</taxon>
        <taxon>Tracheophyta</taxon>
        <taxon>Spermatophyta</taxon>
        <taxon>Magnoliopsida</taxon>
        <taxon>Liliopsida</taxon>
        <taxon>Poales</taxon>
        <taxon>Poaceae</taxon>
        <taxon>BOP clade</taxon>
        <taxon>Pooideae</taxon>
        <taxon>Poodae</taxon>
        <taxon>Poeae</taxon>
        <taxon>Poeae Chloroplast Group 2 (Poeae type)</taxon>
        <taxon>Loliodinae</taxon>
        <taxon>Loliinae</taxon>
        <taxon>Lolium</taxon>
    </lineage>
</organism>
<dbReference type="EMBL" id="JAUUTY010000007">
    <property type="protein sequence ID" value="KAK1609536.1"/>
    <property type="molecule type" value="Genomic_DNA"/>
</dbReference>
<dbReference type="AlphaFoldDB" id="A0AAD8QWM9"/>
<dbReference type="Proteomes" id="UP001231189">
    <property type="component" value="Unassembled WGS sequence"/>
</dbReference>
<accession>A0AAD8QWM9</accession>
<keyword evidence="3" id="KW-1185">Reference proteome</keyword>
<evidence type="ECO:0000313" key="3">
    <source>
        <dbReference type="Proteomes" id="UP001231189"/>
    </source>
</evidence>
<feature type="region of interest" description="Disordered" evidence="1">
    <location>
        <begin position="254"/>
        <end position="341"/>
    </location>
</feature>
<feature type="compositionally biased region" description="Low complexity" evidence="1">
    <location>
        <begin position="271"/>
        <end position="281"/>
    </location>
</feature>